<evidence type="ECO:0000313" key="9">
    <source>
        <dbReference type="Proteomes" id="UP000235116"/>
    </source>
</evidence>
<accession>A0A2K9LQ65</accession>
<dbReference type="OrthoDB" id="9765517at2"/>
<reference evidence="9" key="1">
    <citation type="submission" date="2017-08" db="EMBL/GenBank/DDBJ databases">
        <title>Direct submision.</title>
        <authorList>
            <person name="Kim S.-J."/>
            <person name="Rhee S.-K."/>
        </authorList>
    </citation>
    <scope>NUCLEOTIDE SEQUENCE [LARGE SCALE GENOMIC DNA]</scope>
    <source>
        <strain evidence="9">GI5</strain>
    </source>
</reference>
<dbReference type="EMBL" id="CP022684">
    <property type="protein sequence ID" value="AUM14468.1"/>
    <property type="molecule type" value="Genomic_DNA"/>
</dbReference>
<dbReference type="SUPFAM" id="SSF54001">
    <property type="entry name" value="Cysteine proteinases"/>
    <property type="match status" value="1"/>
</dbReference>
<feature type="domain" description="Peptidase C51" evidence="7">
    <location>
        <begin position="37"/>
        <end position="181"/>
    </location>
</feature>
<dbReference type="Proteomes" id="UP000235116">
    <property type="component" value="Chromosome"/>
</dbReference>
<evidence type="ECO:0000313" key="8">
    <source>
        <dbReference type="EMBL" id="AUM14468.1"/>
    </source>
</evidence>
<evidence type="ECO:0000259" key="7">
    <source>
        <dbReference type="PROSITE" id="PS50911"/>
    </source>
</evidence>
<evidence type="ECO:0000256" key="2">
    <source>
        <dbReference type="ARBA" id="ARBA00022598"/>
    </source>
</evidence>
<dbReference type="RefSeq" id="WP_101895842.1">
    <property type="nucleotide sequence ID" value="NZ_CP022684.1"/>
</dbReference>
<dbReference type="Pfam" id="PF05257">
    <property type="entry name" value="CHAP"/>
    <property type="match status" value="1"/>
</dbReference>
<keyword evidence="4" id="KW-0547">Nucleotide-binding</keyword>
<keyword evidence="6" id="KW-0460">Magnesium</keyword>
<dbReference type="GO" id="GO:0008885">
    <property type="term" value="F:glutathionylspermidine synthase activity"/>
    <property type="evidence" value="ECO:0007669"/>
    <property type="project" value="TreeGrafter"/>
</dbReference>
<evidence type="ECO:0000256" key="6">
    <source>
        <dbReference type="ARBA" id="ARBA00022842"/>
    </source>
</evidence>
<dbReference type="InterPro" id="IPR007921">
    <property type="entry name" value="CHAP_dom"/>
</dbReference>
<comment type="similarity">
    <text evidence="1">In the C-terminal section; belongs to the glutathionylspermidine synthase preATP-grasp family.</text>
</comment>
<dbReference type="Gene3D" id="3.30.1490.330">
    <property type="match status" value="1"/>
</dbReference>
<dbReference type="GO" id="GO:0005524">
    <property type="term" value="F:ATP binding"/>
    <property type="evidence" value="ECO:0007669"/>
    <property type="project" value="UniProtKB-KW"/>
</dbReference>
<gene>
    <name evidence="8" type="ORF">Kalk_19435</name>
</gene>
<keyword evidence="2" id="KW-0436">Ligase</keyword>
<dbReference type="AlphaFoldDB" id="A0A2K9LQ65"/>
<dbReference type="PROSITE" id="PS50911">
    <property type="entry name" value="CHAP"/>
    <property type="match status" value="1"/>
</dbReference>
<name>A0A2K9LQ65_9GAMM</name>
<dbReference type="InterPro" id="IPR051705">
    <property type="entry name" value="Gsp_Synthetase/Amidase"/>
</dbReference>
<dbReference type="GO" id="GO:0008884">
    <property type="term" value="F:glutathionylspermidine amidase activity"/>
    <property type="evidence" value="ECO:0007669"/>
    <property type="project" value="TreeGrafter"/>
</dbReference>
<evidence type="ECO:0000256" key="3">
    <source>
        <dbReference type="ARBA" id="ARBA00022723"/>
    </source>
</evidence>
<proteinExistence type="inferred from homology"/>
<dbReference type="SUPFAM" id="SSF56059">
    <property type="entry name" value="Glutathione synthetase ATP-binding domain-like"/>
    <property type="match status" value="1"/>
</dbReference>
<dbReference type="InterPro" id="IPR038765">
    <property type="entry name" value="Papain-like_cys_pep_sf"/>
</dbReference>
<dbReference type="InterPro" id="IPR016185">
    <property type="entry name" value="PreATP-grasp_dom_sf"/>
</dbReference>
<dbReference type="GO" id="GO:0046872">
    <property type="term" value="F:metal ion binding"/>
    <property type="evidence" value="ECO:0007669"/>
    <property type="project" value="UniProtKB-KW"/>
</dbReference>
<evidence type="ECO:0000256" key="4">
    <source>
        <dbReference type="ARBA" id="ARBA00022741"/>
    </source>
</evidence>
<dbReference type="KEGG" id="kak:Kalk_19435"/>
<dbReference type="NCBIfam" id="NF007801">
    <property type="entry name" value="PRK10507.1"/>
    <property type="match status" value="1"/>
</dbReference>
<dbReference type="SUPFAM" id="SSF52440">
    <property type="entry name" value="PreATP-grasp domain"/>
    <property type="match status" value="1"/>
</dbReference>
<dbReference type="InterPro" id="IPR005494">
    <property type="entry name" value="GSPS_pre-ATP-grasp-like_dom"/>
</dbReference>
<evidence type="ECO:0000256" key="5">
    <source>
        <dbReference type="ARBA" id="ARBA00022840"/>
    </source>
</evidence>
<evidence type="ECO:0000256" key="1">
    <source>
        <dbReference type="ARBA" id="ARBA00008227"/>
    </source>
</evidence>
<sequence>MTQSNKHAAKPVEPFGTLLGYAPGNVAVYSSDYASASASEYPKRSSYRSYYDGVYMGYKWQCVEFARRWMYINKGYIFNDVAMAYDIFELRSVRDVTENLLLPLNAFANGSQRHPVAGSLLIWKEGGEFEDTGHVAIVVDVTADCIRIAEQNVGHGLWDEGKSYSRELKATVTEEGEYWITCSYGDAEILGWMIQTDDAEYAEPSPEYDPELNRIKSRRIDIGQSKKRSWLNIANNDEAAFVKAMGGHFLTNIEAEQNRYLILSQTIHDELEHASNELHGLFMHATEYVLSNDELLAKFNLPAAVLPKIRQSWNNRLNEVITSRFDFALTEQGLKVYEYNCDSASCYMETGKVQGKWLNHHDLHDGENGGKDLFNDLVKAWKRSHAKDLVHILRDDDPEEEYHALFMQDAMRAAGLESKVVVGLTGLSWDNENNIIDADGEPVRWVWKTWAWETALDQIREECEAEGVHEEGYEPRMVPGKALGLSDVLFRKNVMVFEPLWSLIPSNKAILPVLWSLFPNHPLLLNASFELTDELKSGGYVTKPIVGRCGANISLFNQNEELLEATAGGFAEQDKVYQQYFPLPIIDGVYTQISTFMAAGVYAGSGIRVDVSRVINKDSDCLPLQFMADSQFLKI</sequence>
<keyword evidence="3" id="KW-0479">Metal-binding</keyword>
<protein>
    <submittedName>
        <fullName evidence="8">Bifunctional glutathionylspermidine amidase/synthase</fullName>
    </submittedName>
</protein>
<dbReference type="PANTHER" id="PTHR30094">
    <property type="entry name" value="BIFUNCTIONAL GLUTATHIONYLSPERMIDINE SYNTHETASE/AMIDASE-RELATED"/>
    <property type="match status" value="1"/>
</dbReference>
<dbReference type="Pfam" id="PF03738">
    <property type="entry name" value="GSP_synth"/>
    <property type="match status" value="1"/>
</dbReference>
<keyword evidence="5" id="KW-0067">ATP-binding</keyword>
<dbReference type="Gene3D" id="3.90.1720.10">
    <property type="entry name" value="endopeptidase domain like (from Nostoc punctiforme)"/>
    <property type="match status" value="1"/>
</dbReference>
<organism evidence="8 9">
    <name type="scientific">Ketobacter alkanivorans</name>
    <dbReference type="NCBI Taxonomy" id="1917421"/>
    <lineage>
        <taxon>Bacteria</taxon>
        <taxon>Pseudomonadati</taxon>
        <taxon>Pseudomonadota</taxon>
        <taxon>Gammaproteobacteria</taxon>
        <taxon>Pseudomonadales</taxon>
        <taxon>Ketobacteraceae</taxon>
        <taxon>Ketobacter</taxon>
    </lineage>
</organism>
<dbReference type="PANTHER" id="PTHR30094:SF0">
    <property type="entry name" value="BIFUNCTIONAL GLUTATHIONYLSPERMIDINE SYNTHETASE_AMIDASE-RELATED"/>
    <property type="match status" value="1"/>
</dbReference>
<keyword evidence="9" id="KW-1185">Reference proteome</keyword>